<keyword evidence="3" id="KW-1185">Reference proteome</keyword>
<dbReference type="RefSeq" id="WP_012636988.1">
    <property type="nucleotide sequence ID" value="NC_011901.1"/>
</dbReference>
<feature type="region of interest" description="Disordered" evidence="1">
    <location>
        <begin position="196"/>
        <end position="216"/>
    </location>
</feature>
<dbReference type="eggNOG" id="COG4388">
    <property type="taxonomic scope" value="Bacteria"/>
</dbReference>
<name>B8GUY8_THISH</name>
<dbReference type="STRING" id="396588.Tgr7_0401"/>
<dbReference type="HOGENOM" id="CLU_058178_1_0_6"/>
<organism evidence="2 3">
    <name type="scientific">Thioalkalivibrio sulfidiphilus (strain HL-EbGR7)</name>
    <dbReference type="NCBI Taxonomy" id="396588"/>
    <lineage>
        <taxon>Bacteria</taxon>
        <taxon>Pseudomonadati</taxon>
        <taxon>Pseudomonadota</taxon>
        <taxon>Gammaproteobacteria</taxon>
        <taxon>Chromatiales</taxon>
        <taxon>Ectothiorhodospiraceae</taxon>
        <taxon>Thioalkalivibrio</taxon>
    </lineage>
</organism>
<evidence type="ECO:0000256" key="1">
    <source>
        <dbReference type="SAM" id="MobiDB-lite"/>
    </source>
</evidence>
<reference evidence="2 3" key="1">
    <citation type="journal article" date="2011" name="Stand. Genomic Sci.">
        <title>Complete genome sequence of 'Thioalkalivibrio sulfidophilus' HL-EbGr7.</title>
        <authorList>
            <person name="Muyzer G."/>
            <person name="Sorokin D.Y."/>
            <person name="Mavromatis K."/>
            <person name="Lapidus A."/>
            <person name="Clum A."/>
            <person name="Ivanova N."/>
            <person name="Pati A."/>
            <person name="d'Haeseleer P."/>
            <person name="Woyke T."/>
            <person name="Kyrpides N.C."/>
        </authorList>
    </citation>
    <scope>NUCLEOTIDE SEQUENCE [LARGE SCALE GENOMIC DNA]</scope>
    <source>
        <strain evidence="2 3">HL-EbGR7</strain>
    </source>
</reference>
<protein>
    <recommendedName>
        <fullName evidence="4">Phage protein</fullName>
    </recommendedName>
</protein>
<dbReference type="OrthoDB" id="9816412at2"/>
<proteinExistence type="predicted"/>
<sequence length="389" mass="43048">MPTRTQAFRGFNDWIEVFRAGEHTDAAGNTRTWTEDDLDQIVRNHSEADAAPIVIGHPKTNDPAYGWTAALKREGGRLLARFKDVANEFAAAVEAGRYRKRSIRVAPSPEGWRLLHVGFLGAAPPAVSGLAALNYQEPEGEYHDYAADWYTPSVMARLMRRMRDFLIEHFGAEAADRVMPEGELDALKEHADSALEQSIGPEDEPTPAFAQSQTGDLDMPTQEDIERARREAREEAAAEFARRETELNDQLSQERTGRLRAAYETELRAHVDAGRLTPAQAEGAAEFMLALPDETFEFSSGEGDQARTEKKAPLDWFREFVGRLPKQVSLGEDGREGPGGAPDQAASFNAPQGYAVDGDQLELHRKALDYQKAHPGADYITAVRAVNES</sequence>
<dbReference type="KEGG" id="tgr:Tgr7_0401"/>
<accession>B8GUY8</accession>
<feature type="region of interest" description="Disordered" evidence="1">
    <location>
        <begin position="329"/>
        <end position="353"/>
    </location>
</feature>
<gene>
    <name evidence="2" type="ordered locus">Tgr7_0401</name>
</gene>
<evidence type="ECO:0000313" key="3">
    <source>
        <dbReference type="Proteomes" id="UP000002383"/>
    </source>
</evidence>
<dbReference type="AlphaFoldDB" id="B8GUY8"/>
<dbReference type="Proteomes" id="UP000002383">
    <property type="component" value="Chromosome"/>
</dbReference>
<dbReference type="EMBL" id="CP001339">
    <property type="protein sequence ID" value="ACL71499.1"/>
    <property type="molecule type" value="Genomic_DNA"/>
</dbReference>
<evidence type="ECO:0008006" key="4">
    <source>
        <dbReference type="Google" id="ProtNLM"/>
    </source>
</evidence>
<evidence type="ECO:0000313" key="2">
    <source>
        <dbReference type="EMBL" id="ACL71499.1"/>
    </source>
</evidence>